<evidence type="ECO:0000256" key="1">
    <source>
        <dbReference type="SAM" id="SignalP"/>
    </source>
</evidence>
<organism evidence="2 3">
    <name type="scientific">Promicromonospora citrea</name>
    <dbReference type="NCBI Taxonomy" id="43677"/>
    <lineage>
        <taxon>Bacteria</taxon>
        <taxon>Bacillati</taxon>
        <taxon>Actinomycetota</taxon>
        <taxon>Actinomycetes</taxon>
        <taxon>Micrococcales</taxon>
        <taxon>Promicromonosporaceae</taxon>
        <taxon>Promicromonospora</taxon>
    </lineage>
</organism>
<evidence type="ECO:0000313" key="2">
    <source>
        <dbReference type="EMBL" id="GGM09116.1"/>
    </source>
</evidence>
<name>A0A8H9GCC6_9MICO</name>
<keyword evidence="3" id="KW-1185">Reference proteome</keyword>
<protein>
    <submittedName>
        <fullName evidence="2">Uncharacterized protein</fullName>
    </submittedName>
</protein>
<dbReference type="EMBL" id="BMPT01000001">
    <property type="protein sequence ID" value="GGM09116.1"/>
    <property type="molecule type" value="Genomic_DNA"/>
</dbReference>
<feature type="chain" id="PRO_5039218427" evidence="1">
    <location>
        <begin position="26"/>
        <end position="68"/>
    </location>
</feature>
<dbReference type="AlphaFoldDB" id="A0A8H9GCC6"/>
<comment type="caution">
    <text evidence="2">The sequence shown here is derived from an EMBL/GenBank/DDBJ whole genome shotgun (WGS) entry which is preliminary data.</text>
</comment>
<reference evidence="2" key="1">
    <citation type="journal article" date="2014" name="Int. J. Syst. Evol. Microbiol.">
        <title>Complete genome sequence of Corynebacterium casei LMG S-19264T (=DSM 44701T), isolated from a smear-ripened cheese.</title>
        <authorList>
            <consortium name="US DOE Joint Genome Institute (JGI-PGF)"/>
            <person name="Walter F."/>
            <person name="Albersmeier A."/>
            <person name="Kalinowski J."/>
            <person name="Ruckert C."/>
        </authorList>
    </citation>
    <scope>NUCLEOTIDE SEQUENCE</scope>
    <source>
        <strain evidence="2">JCM 3051</strain>
    </source>
</reference>
<dbReference type="Proteomes" id="UP000655589">
    <property type="component" value="Unassembled WGS sequence"/>
</dbReference>
<keyword evidence="1" id="KW-0732">Signal</keyword>
<dbReference type="RefSeq" id="WP_171107958.1">
    <property type="nucleotide sequence ID" value="NZ_BMPT01000001.1"/>
</dbReference>
<evidence type="ECO:0000313" key="3">
    <source>
        <dbReference type="Proteomes" id="UP000655589"/>
    </source>
</evidence>
<gene>
    <name evidence="2" type="ORF">GCM10010102_01230</name>
</gene>
<sequence>MKRFLITGATAAGLLLGALAAPAVAAEAAPEAPDAECGVTAWSEGGRVAVQCDNGGKSIAPTSVPAGL</sequence>
<accession>A0A8H9GCC6</accession>
<feature type="signal peptide" evidence="1">
    <location>
        <begin position="1"/>
        <end position="25"/>
    </location>
</feature>
<reference evidence="2" key="2">
    <citation type="submission" date="2020-09" db="EMBL/GenBank/DDBJ databases">
        <authorList>
            <person name="Sun Q."/>
            <person name="Ohkuma M."/>
        </authorList>
    </citation>
    <scope>NUCLEOTIDE SEQUENCE</scope>
    <source>
        <strain evidence="2">JCM 3051</strain>
    </source>
</reference>
<proteinExistence type="predicted"/>